<dbReference type="PANTHER" id="PTHR43737:SF1">
    <property type="entry name" value="DUF1501 DOMAIN-CONTAINING PROTEIN"/>
    <property type="match status" value="1"/>
</dbReference>
<keyword evidence="2" id="KW-1185">Reference proteome</keyword>
<evidence type="ECO:0000313" key="2">
    <source>
        <dbReference type="Proteomes" id="UP000250079"/>
    </source>
</evidence>
<name>A0A2Z2NYU9_9GAMM</name>
<dbReference type="PANTHER" id="PTHR43737">
    <property type="entry name" value="BLL7424 PROTEIN"/>
    <property type="match status" value="1"/>
</dbReference>
<proteinExistence type="predicted"/>
<evidence type="ECO:0008006" key="3">
    <source>
        <dbReference type="Google" id="ProtNLM"/>
    </source>
</evidence>
<dbReference type="Pfam" id="PF08811">
    <property type="entry name" value="DUF1800"/>
    <property type="match status" value="1"/>
</dbReference>
<dbReference type="OrthoDB" id="9772295at2"/>
<dbReference type="RefSeq" id="WP_088921261.1">
    <property type="nucleotide sequence ID" value="NZ_CP018632.1"/>
</dbReference>
<accession>A0A2Z2NYU9</accession>
<dbReference type="Proteomes" id="UP000250079">
    <property type="component" value="Chromosome"/>
</dbReference>
<dbReference type="KEGG" id="gai:IMCC3135_32240"/>
<organism evidence="1 2">
    <name type="scientific">Granulosicoccus antarcticus IMCC3135</name>
    <dbReference type="NCBI Taxonomy" id="1192854"/>
    <lineage>
        <taxon>Bacteria</taxon>
        <taxon>Pseudomonadati</taxon>
        <taxon>Pseudomonadota</taxon>
        <taxon>Gammaproteobacteria</taxon>
        <taxon>Chromatiales</taxon>
        <taxon>Granulosicoccaceae</taxon>
        <taxon>Granulosicoccus</taxon>
    </lineage>
</organism>
<dbReference type="EMBL" id="CP018632">
    <property type="protein sequence ID" value="ASJ76493.1"/>
    <property type="molecule type" value="Genomic_DNA"/>
</dbReference>
<reference evidence="1 2" key="1">
    <citation type="submission" date="2016-12" db="EMBL/GenBank/DDBJ databases">
        <authorList>
            <person name="Song W.-J."/>
            <person name="Kurnit D.M."/>
        </authorList>
    </citation>
    <scope>NUCLEOTIDE SEQUENCE [LARGE SCALE GENOMIC DNA]</scope>
    <source>
        <strain evidence="1 2">IMCC3135</strain>
    </source>
</reference>
<evidence type="ECO:0000313" key="1">
    <source>
        <dbReference type="EMBL" id="ASJ76493.1"/>
    </source>
</evidence>
<dbReference type="PROSITE" id="PS51257">
    <property type="entry name" value="PROKAR_LIPOPROTEIN"/>
    <property type="match status" value="1"/>
</dbReference>
<dbReference type="InterPro" id="IPR014917">
    <property type="entry name" value="DUF1800"/>
</dbReference>
<gene>
    <name evidence="1" type="ORF">IMCC3135_32240</name>
</gene>
<dbReference type="AlphaFoldDB" id="A0A2Z2NYU9"/>
<protein>
    <recommendedName>
        <fullName evidence="3">DUF1800 domain-containing protein</fullName>
    </recommendedName>
</protein>
<sequence>MTIIKRTISLAGLLCVLTGCGGGGDGAVALQTREPASAPALPATEVANAAPDTPLSDQEAYRLLEQGTFGPRIEDIQLASGQSPESWINQQMQLPAIYLSDGLHNADSERWNEYVNVWWRQAIQADDQLRQRVAFALSQILVVSAHDGLGDEQFGLANYYDILLRNAFGNYRDLLSEVTRNPLMGEYLSMKGNRKPDLAENIQPDENYAREILQLFSIGQVLLNEDGTPQTDAEGVPLPAYDQTTIENFARVFTGWHFANAEDFRWPKNKDYLSPMEPWSEYHDTDAKTLLGGVELAAGQSAEADLNAALDNIFNHPNVGPFISKQLIQRLVTSNPSDGYVRDVTAVFNQNAIGERGSLGSVIKAILMHTEARQGHLQEPDTFGKMKEPLIRMTQLWRAFEPETIHYNFNYGWAGHELRQAPLGSPSVFNFFRPDFSQPGEIRSNGLVSPEFEILDESSVITITSRLLASILWSHNFKNDADSERMIIDISREMDLEPDIDALLDHLDLLLLGGRMSFELRAEVEYLMSERSYDGAASQRVVEAIFLIATSPEAAVQR</sequence>